<feature type="domain" description="Tetratrico peptide repeat group 5" evidence="4">
    <location>
        <begin position="39"/>
        <end position="153"/>
    </location>
</feature>
<dbReference type="InterPro" id="IPR041656">
    <property type="entry name" value="TPR_5"/>
</dbReference>
<gene>
    <name evidence="5" type="ORF">CR205_03355</name>
</gene>
<proteinExistence type="predicted"/>
<dbReference type="Pfam" id="PF12688">
    <property type="entry name" value="TPR_5"/>
    <property type="match status" value="1"/>
</dbReference>
<feature type="repeat" description="TPR" evidence="3">
    <location>
        <begin position="70"/>
        <end position="103"/>
    </location>
</feature>
<accession>A0A2W0HJG7</accession>
<evidence type="ECO:0000256" key="2">
    <source>
        <dbReference type="ARBA" id="ARBA00022803"/>
    </source>
</evidence>
<evidence type="ECO:0000256" key="3">
    <source>
        <dbReference type="PROSITE-ProRule" id="PRU00339"/>
    </source>
</evidence>
<dbReference type="AlphaFoldDB" id="A0A2W0HJG7"/>
<dbReference type="SUPFAM" id="SSF48452">
    <property type="entry name" value="TPR-like"/>
    <property type="match status" value="1"/>
</dbReference>
<protein>
    <recommendedName>
        <fullName evidence="4">Tetratrico peptide repeat group 5 domain-containing protein</fullName>
    </recommendedName>
</protein>
<sequence length="160" mass="18289">MNKTEALSLMDAGECEKAAEIFRKLTETEPVDAELQYYCASCLDACGVEREAAGYYEQAISLGLTGKNLEYAYVQLGSTYRTLGEYEKAREVLEKGRAIFPDNRAVQVFYAMTLYNMKEHHEAMKLLLNCLTEKTSDKDVLLYKKSLQFYAGRLDETWDE</sequence>
<name>A0A2W0HJG7_9BACI</name>
<keyword evidence="6" id="KW-1185">Reference proteome</keyword>
<keyword evidence="1" id="KW-0677">Repeat</keyword>
<dbReference type="Proteomes" id="UP000248066">
    <property type="component" value="Unassembled WGS sequence"/>
</dbReference>
<evidence type="ECO:0000259" key="4">
    <source>
        <dbReference type="Pfam" id="PF12688"/>
    </source>
</evidence>
<keyword evidence="2 3" id="KW-0802">TPR repeat</keyword>
<evidence type="ECO:0000256" key="1">
    <source>
        <dbReference type="ARBA" id="ARBA00022737"/>
    </source>
</evidence>
<dbReference type="InterPro" id="IPR019734">
    <property type="entry name" value="TPR_rpt"/>
</dbReference>
<evidence type="ECO:0000313" key="6">
    <source>
        <dbReference type="Proteomes" id="UP000248066"/>
    </source>
</evidence>
<organism evidence="5 6">
    <name type="scientific">Alteribacter lacisalsi</name>
    <dbReference type="NCBI Taxonomy" id="2045244"/>
    <lineage>
        <taxon>Bacteria</taxon>
        <taxon>Bacillati</taxon>
        <taxon>Bacillota</taxon>
        <taxon>Bacilli</taxon>
        <taxon>Bacillales</taxon>
        <taxon>Bacillaceae</taxon>
        <taxon>Alteribacter</taxon>
    </lineage>
</organism>
<comment type="caution">
    <text evidence="5">The sequence shown here is derived from an EMBL/GenBank/DDBJ whole genome shotgun (WGS) entry which is preliminary data.</text>
</comment>
<reference evidence="5 6" key="1">
    <citation type="submission" date="2017-10" db="EMBL/GenBank/DDBJ databases">
        <title>Bacillus sp. nov., a halophilic bacterium isolated from a Yangshapao Lake.</title>
        <authorList>
            <person name="Wang H."/>
        </authorList>
    </citation>
    <scope>NUCLEOTIDE SEQUENCE [LARGE SCALE GENOMIC DNA]</scope>
    <source>
        <strain evidence="5 6">YSP-3</strain>
    </source>
</reference>
<dbReference type="PROSITE" id="PS50005">
    <property type="entry name" value="TPR"/>
    <property type="match status" value="1"/>
</dbReference>
<dbReference type="PANTHER" id="PTHR44943">
    <property type="entry name" value="CELLULOSE SYNTHASE OPERON PROTEIN C"/>
    <property type="match status" value="1"/>
</dbReference>
<dbReference type="PANTHER" id="PTHR44943:SF8">
    <property type="entry name" value="TPR REPEAT-CONTAINING PROTEIN MJ0263"/>
    <property type="match status" value="1"/>
</dbReference>
<dbReference type="RefSeq" id="WP_110516928.1">
    <property type="nucleotide sequence ID" value="NZ_PDOF01000001.1"/>
</dbReference>
<dbReference type="InterPro" id="IPR051685">
    <property type="entry name" value="Ycf3/AcsC/BcsC/TPR_MFPF"/>
</dbReference>
<evidence type="ECO:0000313" key="5">
    <source>
        <dbReference type="EMBL" id="PYZ97645.1"/>
    </source>
</evidence>
<dbReference type="InterPro" id="IPR011990">
    <property type="entry name" value="TPR-like_helical_dom_sf"/>
</dbReference>
<dbReference type="EMBL" id="PDOF01000001">
    <property type="protein sequence ID" value="PYZ97645.1"/>
    <property type="molecule type" value="Genomic_DNA"/>
</dbReference>
<dbReference type="Gene3D" id="1.25.40.10">
    <property type="entry name" value="Tetratricopeptide repeat domain"/>
    <property type="match status" value="1"/>
</dbReference>
<dbReference type="OrthoDB" id="193829at2"/>